<keyword evidence="2" id="KW-1185">Reference proteome</keyword>
<gene>
    <name evidence="1" type="ORF">NDU88_003602</name>
</gene>
<evidence type="ECO:0000313" key="2">
    <source>
        <dbReference type="Proteomes" id="UP001066276"/>
    </source>
</evidence>
<protein>
    <submittedName>
        <fullName evidence="1">Uncharacterized protein</fullName>
    </submittedName>
</protein>
<evidence type="ECO:0000313" key="1">
    <source>
        <dbReference type="EMBL" id="KAJ1125166.1"/>
    </source>
</evidence>
<comment type="caution">
    <text evidence="1">The sequence shown here is derived from an EMBL/GenBank/DDBJ whole genome shotgun (WGS) entry which is preliminary data.</text>
</comment>
<dbReference type="Proteomes" id="UP001066276">
    <property type="component" value="Chromosome 7"/>
</dbReference>
<reference evidence="1" key="1">
    <citation type="journal article" date="2022" name="bioRxiv">
        <title>Sequencing and chromosome-scale assembly of the giantPleurodeles waltlgenome.</title>
        <authorList>
            <person name="Brown T."/>
            <person name="Elewa A."/>
            <person name="Iarovenko S."/>
            <person name="Subramanian E."/>
            <person name="Araus A.J."/>
            <person name="Petzold A."/>
            <person name="Susuki M."/>
            <person name="Suzuki K.-i.T."/>
            <person name="Hayashi T."/>
            <person name="Toyoda A."/>
            <person name="Oliveira C."/>
            <person name="Osipova E."/>
            <person name="Leigh N.D."/>
            <person name="Simon A."/>
            <person name="Yun M.H."/>
        </authorList>
    </citation>
    <scope>NUCLEOTIDE SEQUENCE</scope>
    <source>
        <strain evidence="1">20211129_DDA</strain>
        <tissue evidence="1">Liver</tissue>
    </source>
</reference>
<dbReference type="EMBL" id="JANPWB010000011">
    <property type="protein sequence ID" value="KAJ1125166.1"/>
    <property type="molecule type" value="Genomic_DNA"/>
</dbReference>
<name>A0AAV7PA14_PLEWA</name>
<organism evidence="1 2">
    <name type="scientific">Pleurodeles waltl</name>
    <name type="common">Iberian ribbed newt</name>
    <dbReference type="NCBI Taxonomy" id="8319"/>
    <lineage>
        <taxon>Eukaryota</taxon>
        <taxon>Metazoa</taxon>
        <taxon>Chordata</taxon>
        <taxon>Craniata</taxon>
        <taxon>Vertebrata</taxon>
        <taxon>Euteleostomi</taxon>
        <taxon>Amphibia</taxon>
        <taxon>Batrachia</taxon>
        <taxon>Caudata</taxon>
        <taxon>Salamandroidea</taxon>
        <taxon>Salamandridae</taxon>
        <taxon>Pleurodelinae</taxon>
        <taxon>Pleurodeles</taxon>
    </lineage>
</organism>
<proteinExistence type="predicted"/>
<dbReference type="AlphaFoldDB" id="A0AAV7PA14"/>
<sequence>MAGCAVVAARQDGFRFLGEARRWFCRVTRGCVLHSFRIRTRGGRQLGLHCGGVPRWSCAGHEEERRVFLFGGTAAAPARAPG</sequence>
<accession>A0AAV7PA14</accession>